<feature type="compositionally biased region" description="Low complexity" evidence="1">
    <location>
        <begin position="760"/>
        <end position="774"/>
    </location>
</feature>
<dbReference type="Pfam" id="PF20153">
    <property type="entry name" value="DUF6535"/>
    <property type="match status" value="1"/>
</dbReference>
<gene>
    <name evidence="4" type="ORF">SISSUDRAFT_787588</name>
</gene>
<reference evidence="4 5" key="1">
    <citation type="journal article" date="2016" name="Mol. Biol. Evol.">
        <title>Comparative Genomics of Early-Diverging Mushroom-Forming Fungi Provides Insights into the Origins of Lignocellulose Decay Capabilities.</title>
        <authorList>
            <person name="Nagy L.G."/>
            <person name="Riley R."/>
            <person name="Tritt A."/>
            <person name="Adam C."/>
            <person name="Daum C."/>
            <person name="Floudas D."/>
            <person name="Sun H."/>
            <person name="Yadav J.S."/>
            <person name="Pangilinan J."/>
            <person name="Larsson K.H."/>
            <person name="Matsuura K."/>
            <person name="Barry K."/>
            <person name="Labutti K."/>
            <person name="Kuo R."/>
            <person name="Ohm R.A."/>
            <person name="Bhattacharya S.S."/>
            <person name="Shirouzu T."/>
            <person name="Yoshinaga Y."/>
            <person name="Martin F.M."/>
            <person name="Grigoriev I.V."/>
            <person name="Hibbett D.S."/>
        </authorList>
    </citation>
    <scope>NUCLEOTIDE SEQUENCE [LARGE SCALE GENOMIC DNA]</scope>
    <source>
        <strain evidence="4 5">HHB10207 ss-3</strain>
    </source>
</reference>
<evidence type="ECO:0000259" key="3">
    <source>
        <dbReference type="Pfam" id="PF20153"/>
    </source>
</evidence>
<feature type="transmembrane region" description="Helical" evidence="2">
    <location>
        <begin position="181"/>
        <end position="200"/>
    </location>
</feature>
<organism evidence="4 5">
    <name type="scientific">Sistotremastrum suecicum HHB10207 ss-3</name>
    <dbReference type="NCBI Taxonomy" id="1314776"/>
    <lineage>
        <taxon>Eukaryota</taxon>
        <taxon>Fungi</taxon>
        <taxon>Dikarya</taxon>
        <taxon>Basidiomycota</taxon>
        <taxon>Agaricomycotina</taxon>
        <taxon>Agaricomycetes</taxon>
        <taxon>Sistotremastrales</taxon>
        <taxon>Sistotremastraceae</taxon>
        <taxon>Sistotremastrum</taxon>
    </lineage>
</organism>
<dbReference type="STRING" id="1314776.A0A166D0Y5"/>
<dbReference type="Proteomes" id="UP000076798">
    <property type="component" value="Unassembled WGS sequence"/>
</dbReference>
<dbReference type="EMBL" id="KV428071">
    <property type="protein sequence ID" value="KZT38031.1"/>
    <property type="molecule type" value="Genomic_DNA"/>
</dbReference>
<protein>
    <recommendedName>
        <fullName evidence="3">DUF6535 domain-containing protein</fullName>
    </recommendedName>
</protein>
<evidence type="ECO:0000256" key="2">
    <source>
        <dbReference type="SAM" id="Phobius"/>
    </source>
</evidence>
<feature type="transmembrane region" description="Helical" evidence="2">
    <location>
        <begin position="233"/>
        <end position="260"/>
    </location>
</feature>
<evidence type="ECO:0000313" key="4">
    <source>
        <dbReference type="EMBL" id="KZT38031.1"/>
    </source>
</evidence>
<keyword evidence="2" id="KW-1133">Transmembrane helix</keyword>
<feature type="domain" description="DUF6535" evidence="3">
    <location>
        <begin position="108"/>
        <end position="260"/>
    </location>
</feature>
<dbReference type="AlphaFoldDB" id="A0A166D0Y5"/>
<keyword evidence="2" id="KW-0472">Membrane</keyword>
<feature type="transmembrane region" description="Helical" evidence="2">
    <location>
        <begin position="129"/>
        <end position="149"/>
    </location>
</feature>
<sequence length="839" mass="92488">MSLDTPLASSSIKELASFPEEQTSTLPPQTDPFDTPIFRELVTLIRDQNVSSKEQAATLKCQQTTMSLMQKTLETHAEHLKTLTKDVLKDNQPYEQKDTDDESTCTALFEIAMSKTKEEVEEWIKRMDVSLVFIALFSAVLTAFLVPAIQNLVPPSGSDGTGANSSLPAPAPAVSDQNICILWYLALILAISNAVLSVLGRQWMSKLTTRPQGPTYKERLLLHLSREKLAKKWLAYLVETLHFLLLSSISLFMFGLLYQLRILGLGNGEGFGSGPMKRVTATWGLGVVLEGGVAAVMVAATVHGVIYDVSPFSGPFSRSILSFIKFLSSTFQSSMEYVSEIADWLDNRIDSIPFYRLLPPITRCILFIPYLASLLQNSLVTLKTSNPKEFIEAYLSLLSQSNDPNLLERAIGSFSLVGWVKYCSGNGKWDDIELSVKMLKKAYTRLTASDTSFRVHQTLKARLRSFIRGCRESGIRPHQLQLEYLTYRCSFPDEFAVQVGLCSLGENNSDLAPLAEEGMNGGREEGFEKCIGGVLGSYQSAGEGGEGGGKAGYRRHIYDLAQGYVEKLITALSSSSNSSTSPNSPSASATAVVKADAKAKLHKIFADVDPGDLIKSFVLSPFETYPSLVEFVAKGKKKRLMRILIEFVEDCEKRGEAGRVSTACLCQVFIILASPDTDTDAHINYNADASPNWIVNIDADADADEHNHNDDDEGSEIDLDLTPFLNHITKYPDYFRWSQTTDILLSPPSPPSPPSPSSPSSPFSSPSSSPTSSPYALRINRVSELGVLRRFLELCTEMVGYNRWGGVERYVREGSCLRARELLEGAFGSFFVSFLFIVD</sequence>
<dbReference type="InterPro" id="IPR045338">
    <property type="entry name" value="DUF6535"/>
</dbReference>
<accession>A0A166D0Y5</accession>
<evidence type="ECO:0000256" key="1">
    <source>
        <dbReference type="SAM" id="MobiDB-lite"/>
    </source>
</evidence>
<proteinExistence type="predicted"/>
<keyword evidence="5" id="KW-1185">Reference proteome</keyword>
<feature type="compositionally biased region" description="Pro residues" evidence="1">
    <location>
        <begin position="747"/>
        <end position="759"/>
    </location>
</feature>
<evidence type="ECO:0000313" key="5">
    <source>
        <dbReference type="Proteomes" id="UP000076798"/>
    </source>
</evidence>
<dbReference type="OrthoDB" id="3185525at2759"/>
<name>A0A166D0Y5_9AGAM</name>
<feature type="region of interest" description="Disordered" evidence="1">
    <location>
        <begin position="745"/>
        <end position="774"/>
    </location>
</feature>
<keyword evidence="2" id="KW-0812">Transmembrane</keyword>